<dbReference type="Proteomes" id="UP000231701">
    <property type="component" value="Chromosome"/>
</dbReference>
<dbReference type="AlphaFoldDB" id="A0A2K8KXL9"/>
<name>A0A2K8KXL9_MARES</name>
<keyword evidence="2" id="KW-1185">Reference proteome</keyword>
<dbReference type="KEGG" id="maes:Ga0123461_1277"/>
<reference evidence="1 2" key="1">
    <citation type="submission" date="2016-12" db="EMBL/GenBank/DDBJ databases">
        <title>Isolation and genomic insights into novel planktonic Zetaproteobacteria from stratified waters of the Chesapeake Bay.</title>
        <authorList>
            <person name="McAllister S.M."/>
            <person name="Kato S."/>
            <person name="Chan C.S."/>
            <person name="Chiu B.K."/>
            <person name="Field E.K."/>
        </authorList>
    </citation>
    <scope>NUCLEOTIDE SEQUENCE [LARGE SCALE GENOMIC DNA]</scope>
    <source>
        <strain evidence="1 2">CP-5</strain>
    </source>
</reference>
<evidence type="ECO:0000313" key="2">
    <source>
        <dbReference type="Proteomes" id="UP000231701"/>
    </source>
</evidence>
<dbReference type="EMBL" id="CP018799">
    <property type="protein sequence ID" value="ATX79695.1"/>
    <property type="molecule type" value="Genomic_DNA"/>
</dbReference>
<protein>
    <submittedName>
        <fullName evidence="1">Uncharacterized protein</fullName>
    </submittedName>
</protein>
<gene>
    <name evidence="1" type="ORF">Ga0123461_1277</name>
</gene>
<evidence type="ECO:0000313" key="1">
    <source>
        <dbReference type="EMBL" id="ATX79695.1"/>
    </source>
</evidence>
<accession>A0A2K8KXL9</accession>
<proteinExistence type="predicted"/>
<sequence length="89" mass="10121">MNIKLNQSKFVDIEGLTEAAALSTDSELKTIINYAELAASHNPEANRYEDDSMHPLHQLREACFHELCRRHGDDYMLPESTLSDFRIAA</sequence>
<organism evidence="1 2">
    <name type="scientific">Mariprofundus aestuarium</name>
    <dbReference type="NCBI Taxonomy" id="1921086"/>
    <lineage>
        <taxon>Bacteria</taxon>
        <taxon>Pseudomonadati</taxon>
        <taxon>Pseudomonadota</taxon>
        <taxon>Candidatius Mariprofundia</taxon>
        <taxon>Mariprofundales</taxon>
        <taxon>Mariprofundaceae</taxon>
        <taxon>Mariprofundus</taxon>
    </lineage>
</organism>